<organism evidence="1 2">
    <name type="scientific">Candidatus Nitrobium versatile</name>
    <dbReference type="NCBI Taxonomy" id="2884831"/>
    <lineage>
        <taxon>Bacteria</taxon>
        <taxon>Pseudomonadati</taxon>
        <taxon>Nitrospirota</taxon>
        <taxon>Nitrospiria</taxon>
        <taxon>Nitrospirales</taxon>
        <taxon>Nitrospiraceae</taxon>
        <taxon>Candidatus Nitrobium</taxon>
    </lineage>
</organism>
<dbReference type="AlphaFoldDB" id="A0A953JA84"/>
<gene>
    <name evidence="1" type="ORF">K8I29_04140</name>
</gene>
<protein>
    <submittedName>
        <fullName evidence="1">Uncharacterized protein</fullName>
    </submittedName>
</protein>
<reference evidence="1" key="2">
    <citation type="submission" date="2021-08" db="EMBL/GenBank/DDBJ databases">
        <authorList>
            <person name="Dalcin Martins P."/>
        </authorList>
    </citation>
    <scope>NUCLEOTIDE SEQUENCE</scope>
    <source>
        <strain evidence="1">MAG_39</strain>
    </source>
</reference>
<name>A0A953JA84_9BACT</name>
<evidence type="ECO:0000313" key="1">
    <source>
        <dbReference type="EMBL" id="MBZ0155390.1"/>
    </source>
</evidence>
<evidence type="ECO:0000313" key="2">
    <source>
        <dbReference type="Proteomes" id="UP000705867"/>
    </source>
</evidence>
<dbReference type="EMBL" id="JAIOIV010000031">
    <property type="protein sequence ID" value="MBZ0155390.1"/>
    <property type="molecule type" value="Genomic_DNA"/>
</dbReference>
<proteinExistence type="predicted"/>
<reference evidence="1" key="1">
    <citation type="journal article" date="2021" name="bioRxiv">
        <title>Unraveling nitrogen, sulfur and carbon metabolic pathways and microbial community transcriptional responses to substrate deprivation and toxicity stresses in a bioreactor mimicking anoxic brackish coastal sediment conditions.</title>
        <authorList>
            <person name="Martins P.D."/>
            <person name="Echeveste M.J."/>
            <person name="Arshad A."/>
            <person name="Kurth J."/>
            <person name="Ouboter H."/>
            <person name="Jetten M.S.M."/>
            <person name="Welte C.U."/>
        </authorList>
    </citation>
    <scope>NUCLEOTIDE SEQUENCE</scope>
    <source>
        <strain evidence="1">MAG_39</strain>
    </source>
</reference>
<comment type="caution">
    <text evidence="1">The sequence shown here is derived from an EMBL/GenBank/DDBJ whole genome shotgun (WGS) entry which is preliminary data.</text>
</comment>
<sequence length="137" mass="15095">MRKAHGIGQVDLHFTEDMKVIRAAIQGKIVPFRSSKPGARNRKVRVYLLEPPDTPVAVFDAVPYDVYYSEWANRGRRKHAGAAPGHICIAAFTGKRFLGIEWVDTPALMRLAILLAPYFIVHPSDPGTHISAASGTC</sequence>
<accession>A0A953JA84</accession>
<dbReference type="Proteomes" id="UP000705867">
    <property type="component" value="Unassembled WGS sequence"/>
</dbReference>